<evidence type="ECO:0000259" key="1">
    <source>
        <dbReference type="Pfam" id="PF12697"/>
    </source>
</evidence>
<dbReference type="Gene3D" id="3.40.50.1820">
    <property type="entry name" value="alpha/beta hydrolase"/>
    <property type="match status" value="1"/>
</dbReference>
<keyword evidence="3" id="KW-1185">Reference proteome</keyword>
<evidence type="ECO:0000313" key="2">
    <source>
        <dbReference type="EMBL" id="MCD5316207.1"/>
    </source>
</evidence>
<sequence>MLNLSAPPEAVIDASVWYSLRVPFIDLAGHATYHEVTGTGAPLVLLHGGFCSMEVMREIGDALTDRFEVHACERPGHGRTASDGAPFAYDAMVQHTLTYQDALNLPKAHLVGFSDGAITGLLLARDHADRVASLVSISGNLDPSGFVTGDEVSEPTSAEQHQLLEDEYARLAPEGSAPAQDVVEQLVELWKQEPHIGAESLRTVAAPTLVMAGDRDSIALEHTALIARSIPGAQLCIVPGAGHLLIRQRPGLIARIVGEFLV</sequence>
<keyword evidence="2" id="KW-0378">Hydrolase</keyword>
<comment type="caution">
    <text evidence="2">The sequence shown here is derived from an EMBL/GenBank/DDBJ whole genome shotgun (WGS) entry which is preliminary data.</text>
</comment>
<dbReference type="EMBL" id="JAJOMB010000028">
    <property type="protein sequence ID" value="MCD5316207.1"/>
    <property type="molecule type" value="Genomic_DNA"/>
</dbReference>
<reference evidence="2" key="1">
    <citation type="submission" date="2021-11" db="EMBL/GenBank/DDBJ databases">
        <title>Streptomyces corallinus and Kineosporia corallina sp. nov., two new coral-derived marine actinobacteria.</title>
        <authorList>
            <person name="Buangrab K."/>
            <person name="Sutthacheep M."/>
            <person name="Yeemin T."/>
            <person name="Harunari E."/>
            <person name="Igarashi Y."/>
            <person name="Sripreechasak P."/>
            <person name="Kanchanasin P."/>
            <person name="Tanasupawat S."/>
            <person name="Phongsopitanun W."/>
        </authorList>
    </citation>
    <scope>NUCLEOTIDE SEQUENCE</scope>
    <source>
        <strain evidence="2">JCM 31032</strain>
    </source>
</reference>
<dbReference type="GO" id="GO:0016787">
    <property type="term" value="F:hydrolase activity"/>
    <property type="evidence" value="ECO:0007669"/>
    <property type="project" value="UniProtKB-KW"/>
</dbReference>
<dbReference type="PANTHER" id="PTHR43433">
    <property type="entry name" value="HYDROLASE, ALPHA/BETA FOLD FAMILY PROTEIN"/>
    <property type="match status" value="1"/>
</dbReference>
<dbReference type="RefSeq" id="WP_231449176.1">
    <property type="nucleotide sequence ID" value="NZ_JAJOMB010000028.1"/>
</dbReference>
<protein>
    <submittedName>
        <fullName evidence="2">Alpha/beta hydrolase</fullName>
    </submittedName>
</protein>
<accession>A0A9X1NJG9</accession>
<name>A0A9X1NJG9_9ACTN</name>
<dbReference type="AlphaFoldDB" id="A0A9X1NJG9"/>
<dbReference type="SUPFAM" id="SSF53474">
    <property type="entry name" value="alpha/beta-Hydrolases"/>
    <property type="match status" value="1"/>
</dbReference>
<dbReference type="PANTHER" id="PTHR43433:SF5">
    <property type="entry name" value="AB HYDROLASE-1 DOMAIN-CONTAINING PROTEIN"/>
    <property type="match status" value="1"/>
</dbReference>
<dbReference type="InterPro" id="IPR050471">
    <property type="entry name" value="AB_hydrolase"/>
</dbReference>
<dbReference type="Proteomes" id="UP001138997">
    <property type="component" value="Unassembled WGS sequence"/>
</dbReference>
<dbReference type="Pfam" id="PF12697">
    <property type="entry name" value="Abhydrolase_6"/>
    <property type="match status" value="1"/>
</dbReference>
<dbReference type="InterPro" id="IPR000073">
    <property type="entry name" value="AB_hydrolase_1"/>
</dbReference>
<proteinExistence type="predicted"/>
<evidence type="ECO:0000313" key="3">
    <source>
        <dbReference type="Proteomes" id="UP001138997"/>
    </source>
</evidence>
<gene>
    <name evidence="2" type="ORF">LR394_35455</name>
</gene>
<organism evidence="2 3">
    <name type="scientific">Kineosporia babensis</name>
    <dbReference type="NCBI Taxonomy" id="499548"/>
    <lineage>
        <taxon>Bacteria</taxon>
        <taxon>Bacillati</taxon>
        <taxon>Actinomycetota</taxon>
        <taxon>Actinomycetes</taxon>
        <taxon>Kineosporiales</taxon>
        <taxon>Kineosporiaceae</taxon>
        <taxon>Kineosporia</taxon>
    </lineage>
</organism>
<feature type="domain" description="AB hydrolase-1" evidence="1">
    <location>
        <begin position="43"/>
        <end position="255"/>
    </location>
</feature>
<dbReference type="InterPro" id="IPR029058">
    <property type="entry name" value="AB_hydrolase_fold"/>
</dbReference>